<sequence length="611" mass="62663">MKISDLRIGVKLAAGFLAVVLLTALLGAIALVQMSRIHANAEEIATNLLPSVTQTGELRVLLNRMRRAEAGMVTARSAAEVKAFAEQVAQRHKDLTRVEAIYEPLIDMPKEREVFNAYKARKAAYVALQDKLADIAKGVDFSTAETMELTADALSMLYAGESESAFVATAETLGELQKINADAALRANEEAKTVFSAARAWVLGTLALCVALAAVLGVAITRAVTRPAHHAVQAARAIADGDLATEVPPGGKDEMGQLLNALGDMRANLARVVSGVRSNAEGVASASAQIASGNNDLSARTEQQASALEETAASMEELGSTVRQNADNARAANQLAVSASTVAVQGGDVVAEVVETMKGINASSNKIADIISVIDGIAFQTNILALNAAVEAARAGEQGRGFAVVAGEVRNLAGRSAEAAKEIKALITASVERVEQGTALVDKAGATMTEVVSAIRRVTDIMGEISAASSEQSAGVGQVGEAVTQMDQATQQNAALVEEMAAAASALNAQAGELVNAVAVFKLDASSTNSSYSQNRQTAAPARTPIAAPSHKAPARSTSLGKSTKTGSKPAASLAAPKASSPAASPAAKPAAPSPAPAPKAAGGDDDWESF</sequence>
<comment type="similarity">
    <text evidence="3">Belongs to the methyl-accepting chemotaxis (MCP) protein family.</text>
</comment>
<dbReference type="Pfam" id="PF00672">
    <property type="entry name" value="HAMP"/>
    <property type="match status" value="1"/>
</dbReference>
<evidence type="ECO:0000259" key="8">
    <source>
        <dbReference type="PROSITE" id="PS50885"/>
    </source>
</evidence>
<evidence type="ECO:0000256" key="3">
    <source>
        <dbReference type="ARBA" id="ARBA00029447"/>
    </source>
</evidence>
<gene>
    <name evidence="9" type="ORF">ATF69_4584</name>
</gene>
<dbReference type="PANTHER" id="PTHR43531:SF14">
    <property type="entry name" value="METHYL-ACCEPTING CHEMOTAXIS PROTEIN I-RELATED"/>
    <property type="match status" value="1"/>
</dbReference>
<dbReference type="PROSITE" id="PS50111">
    <property type="entry name" value="CHEMOTAXIS_TRANSDUC_2"/>
    <property type="match status" value="1"/>
</dbReference>
<dbReference type="SUPFAM" id="SSF58104">
    <property type="entry name" value="Methyl-accepting chemotaxis protein (MCP) signaling domain"/>
    <property type="match status" value="1"/>
</dbReference>
<accession>A0A561X9I8</accession>
<dbReference type="GeneID" id="51113615"/>
<evidence type="ECO:0000313" key="9">
    <source>
        <dbReference type="EMBL" id="TWG32786.1"/>
    </source>
</evidence>
<dbReference type="GO" id="GO:0006935">
    <property type="term" value="P:chemotaxis"/>
    <property type="evidence" value="ECO:0007669"/>
    <property type="project" value="InterPro"/>
</dbReference>
<name>A0A561X9I8_ACIDE</name>
<reference evidence="9 10" key="1">
    <citation type="journal article" date="2015" name="Stand. Genomic Sci.">
        <title>Genomic Encyclopedia of Bacterial and Archaeal Type Strains, Phase III: the genomes of soil and plant-associated and newly described type strains.</title>
        <authorList>
            <person name="Whitman W.B."/>
            <person name="Woyke T."/>
            <person name="Klenk H.P."/>
            <person name="Zhou Y."/>
            <person name="Lilburn T.G."/>
            <person name="Beck B.J."/>
            <person name="De Vos P."/>
            <person name="Vandamme P."/>
            <person name="Eisen J.A."/>
            <person name="Garrity G."/>
            <person name="Hugenholtz P."/>
            <person name="Kyrpides N.C."/>
        </authorList>
    </citation>
    <scope>NUCLEOTIDE SEQUENCE [LARGE SCALE GENOMIC DNA]</scope>
    <source>
        <strain evidence="9 10">DSM 64</strain>
    </source>
</reference>
<feature type="compositionally biased region" description="Low complexity" evidence="5">
    <location>
        <begin position="557"/>
        <end position="591"/>
    </location>
</feature>
<feature type="transmembrane region" description="Helical" evidence="6">
    <location>
        <begin position="12"/>
        <end position="32"/>
    </location>
</feature>
<dbReference type="InterPro" id="IPR003660">
    <property type="entry name" value="HAMP_dom"/>
</dbReference>
<dbReference type="SMART" id="SM00283">
    <property type="entry name" value="MA"/>
    <property type="match status" value="1"/>
</dbReference>
<keyword evidence="6" id="KW-0812">Transmembrane</keyword>
<proteinExistence type="inferred from homology"/>
<dbReference type="PROSITE" id="PS50885">
    <property type="entry name" value="HAMP"/>
    <property type="match status" value="1"/>
</dbReference>
<dbReference type="CDD" id="cd06225">
    <property type="entry name" value="HAMP"/>
    <property type="match status" value="1"/>
</dbReference>
<organism evidence="9 10">
    <name type="scientific">Acidovorax delafieldii</name>
    <name type="common">Pseudomonas delafieldii</name>
    <dbReference type="NCBI Taxonomy" id="47920"/>
    <lineage>
        <taxon>Bacteria</taxon>
        <taxon>Pseudomonadati</taxon>
        <taxon>Pseudomonadota</taxon>
        <taxon>Betaproteobacteria</taxon>
        <taxon>Burkholderiales</taxon>
        <taxon>Comamonadaceae</taxon>
        <taxon>Acidovorax</taxon>
    </lineage>
</organism>
<evidence type="ECO:0000256" key="4">
    <source>
        <dbReference type="PROSITE-ProRule" id="PRU00284"/>
    </source>
</evidence>
<evidence type="ECO:0000256" key="2">
    <source>
        <dbReference type="ARBA" id="ARBA00022481"/>
    </source>
</evidence>
<dbReference type="AlphaFoldDB" id="A0A561X9I8"/>
<dbReference type="GO" id="GO:0005886">
    <property type="term" value="C:plasma membrane"/>
    <property type="evidence" value="ECO:0007669"/>
    <property type="project" value="TreeGrafter"/>
</dbReference>
<dbReference type="FunFam" id="1.10.287.950:FF:000001">
    <property type="entry name" value="Methyl-accepting chemotaxis sensory transducer"/>
    <property type="match status" value="1"/>
</dbReference>
<feature type="transmembrane region" description="Helical" evidence="6">
    <location>
        <begin position="200"/>
        <end position="220"/>
    </location>
</feature>
<evidence type="ECO:0000259" key="7">
    <source>
        <dbReference type="PROSITE" id="PS50111"/>
    </source>
</evidence>
<dbReference type="Gene3D" id="1.10.287.950">
    <property type="entry name" value="Methyl-accepting chemotaxis protein"/>
    <property type="match status" value="1"/>
</dbReference>
<evidence type="ECO:0000256" key="5">
    <source>
        <dbReference type="SAM" id="MobiDB-lite"/>
    </source>
</evidence>
<keyword evidence="6" id="KW-0472">Membrane</keyword>
<protein>
    <submittedName>
        <fullName evidence="9">Methyl-accepting chemotaxis protein</fullName>
    </submittedName>
</protein>
<dbReference type="GO" id="GO:0004888">
    <property type="term" value="F:transmembrane signaling receptor activity"/>
    <property type="evidence" value="ECO:0007669"/>
    <property type="project" value="InterPro"/>
</dbReference>
<dbReference type="InterPro" id="IPR051310">
    <property type="entry name" value="MCP_chemotaxis"/>
</dbReference>
<dbReference type="InterPro" id="IPR004089">
    <property type="entry name" value="MCPsignal_dom"/>
</dbReference>
<keyword evidence="6" id="KW-1133">Transmembrane helix</keyword>
<evidence type="ECO:0000256" key="6">
    <source>
        <dbReference type="SAM" id="Phobius"/>
    </source>
</evidence>
<feature type="domain" description="Methyl-accepting transducer" evidence="7">
    <location>
        <begin position="279"/>
        <end position="508"/>
    </location>
</feature>
<dbReference type="Pfam" id="PF12729">
    <property type="entry name" value="4HB_MCP_1"/>
    <property type="match status" value="1"/>
</dbReference>
<keyword evidence="4" id="KW-0807">Transducer</keyword>
<dbReference type="InterPro" id="IPR004090">
    <property type="entry name" value="Chemotax_Me-accpt_rcpt"/>
</dbReference>
<dbReference type="PRINTS" id="PR00260">
    <property type="entry name" value="CHEMTRNSDUCR"/>
</dbReference>
<comment type="subcellular location">
    <subcellularLocation>
        <location evidence="1">Membrane</location>
    </subcellularLocation>
</comment>
<dbReference type="GO" id="GO:0007165">
    <property type="term" value="P:signal transduction"/>
    <property type="evidence" value="ECO:0007669"/>
    <property type="project" value="UniProtKB-KW"/>
</dbReference>
<evidence type="ECO:0000313" key="10">
    <source>
        <dbReference type="Proteomes" id="UP000321485"/>
    </source>
</evidence>
<dbReference type="RefSeq" id="WP_146872378.1">
    <property type="nucleotide sequence ID" value="NZ_VJWE01000019.1"/>
</dbReference>
<dbReference type="PANTHER" id="PTHR43531">
    <property type="entry name" value="PROTEIN ICFG"/>
    <property type="match status" value="1"/>
</dbReference>
<feature type="domain" description="HAMP" evidence="8">
    <location>
        <begin position="222"/>
        <end position="274"/>
    </location>
</feature>
<dbReference type="Pfam" id="PF00015">
    <property type="entry name" value="MCPsignal"/>
    <property type="match status" value="1"/>
</dbReference>
<dbReference type="CDD" id="cd11386">
    <property type="entry name" value="MCP_signal"/>
    <property type="match status" value="1"/>
</dbReference>
<dbReference type="Proteomes" id="UP000321485">
    <property type="component" value="Unassembled WGS sequence"/>
</dbReference>
<evidence type="ECO:0000256" key="1">
    <source>
        <dbReference type="ARBA" id="ARBA00004370"/>
    </source>
</evidence>
<feature type="region of interest" description="Disordered" evidence="5">
    <location>
        <begin position="529"/>
        <end position="611"/>
    </location>
</feature>
<dbReference type="EMBL" id="VJWE01000019">
    <property type="protein sequence ID" value="TWG32786.1"/>
    <property type="molecule type" value="Genomic_DNA"/>
</dbReference>
<comment type="caution">
    <text evidence="9">The sequence shown here is derived from an EMBL/GenBank/DDBJ whole genome shotgun (WGS) entry which is preliminary data.</text>
</comment>
<feature type="compositionally biased region" description="Low complexity" evidence="5">
    <location>
        <begin position="538"/>
        <end position="549"/>
    </location>
</feature>
<dbReference type="InterPro" id="IPR024478">
    <property type="entry name" value="HlyB_4HB_MCP"/>
</dbReference>
<dbReference type="SMART" id="SM00304">
    <property type="entry name" value="HAMP"/>
    <property type="match status" value="1"/>
</dbReference>
<keyword evidence="2" id="KW-0488">Methylation</keyword>